<sequence>MRRPLAAAVVAVVAASLLASPASAAQTIGFPTFSGSAIPQPPVGYDTGNMMRAIYDAESAGTDFWMDRLLSRSGNDPAGTWLMTRGRALYMKTHTPSVIGFGGQTAYWESINNQNAYAVAITPGTFTEQASQRWQAPSHWKSVHTSGSVRADVSKFITHNNVAVTNITITNNGSASTTLQLRATSPYATTASGTELTGQVNAYNGLTTLYPRLSGDSFTVSSGGLNRSVTVGAGQSVTVKVQMGFVTNEIAESRTEYDTYRGYTPATAFATHVRAYNRWWADTVPYIDVPEPAIKKNIYYRWWLMRFNHLDADIPGQNFQFPTSTEGVLGYNNAIVLTQPMHIDDLKYLRDPVYSYGPWLSVGTVSRNGRFVDNPGDPENWSNSYTQYISEAAWRSYQIHGGQTSMLTNLARYAEQDVKGQLAFYDHDNDGVIEYDWGALTGNDADAVSFHWRSGWLDRAEGAYVYSNALAAVQAYTMLGNTAKANEMQTLANRVRDGIINQLWNPSRQLIEHRHVSTNAFVPWKEINNYYPYSVGLMPNTDQYRQALRLFDNPAEYPIFPFFTANQVDKAAAAAAGQPGSNNFSTINSTVQFRLYSSVLRNYPNQWMTADNYKQLLYWNTWAQYIGGNTAWPDANEFWADWNGSSRTINYRSWIHHNILGSSNWTVIEDVAGLRPRNDAQVELWPINIGWSHFAVNNLRYRDSDISIVWDDPADGVTRYAGVPQGYSVYVNGQRAFTLDRLTRAVYNPATGAVSLPAGGSVTFNAAMPSMKAPGAVAQSSARMVDMFAKAGVDLTSTLPNLAQGATTSASYTASGTSTGAAVDGFTINDPIWGASGSPNTQDWYEINFGQTRTVDELRLHFRDSRPQNSSYRAPTSYNVQYLSGSTWTNAASQVKTPAAPRGNYNNVRFAPVSAQRIRVQMTHASGSKAGLTEVKAYNRGGTVPPQPTGNLATSATPSASYTSAWESVAAINDGIDPPSSNDTVNPRWGTWPNEGEQWAQLAWPSAVSLNRAEVYFFDDGQGIDLPASWKLQYWNGSAFVDIPATYPVAANQYNVVSFATVSTTQLRVVLQSAADSVGLLEVKAFAPA</sequence>
<dbReference type="RefSeq" id="WP_377257170.1">
    <property type="nucleotide sequence ID" value="NZ_JBHLUH010000061.1"/>
</dbReference>
<evidence type="ECO:0000313" key="3">
    <source>
        <dbReference type="EMBL" id="MFC0531909.1"/>
    </source>
</evidence>
<dbReference type="InterPro" id="IPR000421">
    <property type="entry name" value="FA58C"/>
</dbReference>
<dbReference type="SUPFAM" id="SSF48208">
    <property type="entry name" value="Six-hairpin glycosidases"/>
    <property type="match status" value="1"/>
</dbReference>
<feature type="domain" description="F5/8 type C" evidence="2">
    <location>
        <begin position="788"/>
        <end position="940"/>
    </location>
</feature>
<name>A0ABV6MBD5_9ACTN</name>
<dbReference type="Proteomes" id="UP001589867">
    <property type="component" value="Unassembled WGS sequence"/>
</dbReference>
<dbReference type="InterPro" id="IPR012341">
    <property type="entry name" value="6hp_glycosidase-like_sf"/>
</dbReference>
<dbReference type="Gene3D" id="2.60.120.260">
    <property type="entry name" value="Galactose-binding domain-like"/>
    <property type="match status" value="2"/>
</dbReference>
<dbReference type="InterPro" id="IPR008928">
    <property type="entry name" value="6-hairpin_glycosidase_sf"/>
</dbReference>
<accession>A0ABV6MBD5</accession>
<gene>
    <name evidence="3" type="ORF">ACFFIA_30090</name>
</gene>
<dbReference type="InterPro" id="IPR008979">
    <property type="entry name" value="Galactose-bd-like_sf"/>
</dbReference>
<feature type="chain" id="PRO_5046633765" evidence="1">
    <location>
        <begin position="25"/>
        <end position="1089"/>
    </location>
</feature>
<dbReference type="InterPro" id="IPR054491">
    <property type="entry name" value="MGH1-like_GH"/>
</dbReference>
<keyword evidence="4" id="KW-1185">Reference proteome</keyword>
<dbReference type="Gene3D" id="1.50.10.10">
    <property type="match status" value="1"/>
</dbReference>
<keyword evidence="1" id="KW-0732">Signal</keyword>
<dbReference type="PROSITE" id="PS50022">
    <property type="entry name" value="FA58C_3"/>
    <property type="match status" value="1"/>
</dbReference>
<dbReference type="Pfam" id="PF00754">
    <property type="entry name" value="F5_F8_type_C"/>
    <property type="match status" value="1"/>
</dbReference>
<evidence type="ECO:0000256" key="1">
    <source>
        <dbReference type="SAM" id="SignalP"/>
    </source>
</evidence>
<dbReference type="EMBL" id="JBHLUH010000061">
    <property type="protein sequence ID" value="MFC0531909.1"/>
    <property type="molecule type" value="Genomic_DNA"/>
</dbReference>
<dbReference type="SUPFAM" id="SSF49785">
    <property type="entry name" value="Galactose-binding domain-like"/>
    <property type="match status" value="1"/>
</dbReference>
<reference evidence="3 4" key="1">
    <citation type="submission" date="2024-09" db="EMBL/GenBank/DDBJ databases">
        <authorList>
            <person name="Sun Q."/>
            <person name="Mori K."/>
        </authorList>
    </citation>
    <scope>NUCLEOTIDE SEQUENCE [LARGE SCALE GENOMIC DNA]</scope>
    <source>
        <strain evidence="3 4">TBRC 3947</strain>
    </source>
</reference>
<evidence type="ECO:0000313" key="4">
    <source>
        <dbReference type="Proteomes" id="UP001589867"/>
    </source>
</evidence>
<protein>
    <submittedName>
        <fullName evidence="3">Discoidin domain-containing protein</fullName>
    </submittedName>
</protein>
<evidence type="ECO:0000259" key="2">
    <source>
        <dbReference type="PROSITE" id="PS50022"/>
    </source>
</evidence>
<comment type="caution">
    <text evidence="3">The sequence shown here is derived from an EMBL/GenBank/DDBJ whole genome shotgun (WGS) entry which is preliminary data.</text>
</comment>
<dbReference type="Pfam" id="PF22422">
    <property type="entry name" value="MGH1-like_GH"/>
    <property type="match status" value="1"/>
</dbReference>
<proteinExistence type="predicted"/>
<organism evidence="3 4">
    <name type="scientific">Phytohabitans kaempferiae</name>
    <dbReference type="NCBI Taxonomy" id="1620943"/>
    <lineage>
        <taxon>Bacteria</taxon>
        <taxon>Bacillati</taxon>
        <taxon>Actinomycetota</taxon>
        <taxon>Actinomycetes</taxon>
        <taxon>Micromonosporales</taxon>
        <taxon>Micromonosporaceae</taxon>
    </lineage>
</organism>
<feature type="signal peptide" evidence="1">
    <location>
        <begin position="1"/>
        <end position="24"/>
    </location>
</feature>